<reference evidence="2 3" key="1">
    <citation type="journal article" date="2020" name="Cell">
        <title>Large-Scale Comparative Analyses of Tick Genomes Elucidate Their Genetic Diversity and Vector Capacities.</title>
        <authorList>
            <consortium name="Tick Genome and Microbiome Consortium (TIGMIC)"/>
            <person name="Jia N."/>
            <person name="Wang J."/>
            <person name="Shi W."/>
            <person name="Du L."/>
            <person name="Sun Y."/>
            <person name="Zhan W."/>
            <person name="Jiang J.F."/>
            <person name="Wang Q."/>
            <person name="Zhang B."/>
            <person name="Ji P."/>
            <person name="Bell-Sakyi L."/>
            <person name="Cui X.M."/>
            <person name="Yuan T.T."/>
            <person name="Jiang B.G."/>
            <person name="Yang W.F."/>
            <person name="Lam T.T."/>
            <person name="Chang Q.C."/>
            <person name="Ding S.J."/>
            <person name="Wang X.J."/>
            <person name="Zhu J.G."/>
            <person name="Ruan X.D."/>
            <person name="Zhao L."/>
            <person name="Wei J.T."/>
            <person name="Ye R.Z."/>
            <person name="Que T.C."/>
            <person name="Du C.H."/>
            <person name="Zhou Y.H."/>
            <person name="Cheng J.X."/>
            <person name="Dai P.F."/>
            <person name="Guo W.B."/>
            <person name="Han X.H."/>
            <person name="Huang E.J."/>
            <person name="Li L.F."/>
            <person name="Wei W."/>
            <person name="Gao Y.C."/>
            <person name="Liu J.Z."/>
            <person name="Shao H.Z."/>
            <person name="Wang X."/>
            <person name="Wang C.C."/>
            <person name="Yang T.C."/>
            <person name="Huo Q.B."/>
            <person name="Li W."/>
            <person name="Chen H.Y."/>
            <person name="Chen S.E."/>
            <person name="Zhou L.G."/>
            <person name="Ni X.B."/>
            <person name="Tian J.H."/>
            <person name="Sheng Y."/>
            <person name="Liu T."/>
            <person name="Pan Y.S."/>
            <person name="Xia L.Y."/>
            <person name="Li J."/>
            <person name="Zhao F."/>
            <person name="Cao W.C."/>
        </authorList>
    </citation>
    <scope>NUCLEOTIDE SEQUENCE [LARGE SCALE GENOMIC DNA]</scope>
    <source>
        <strain evidence="2">HaeL-2018</strain>
    </source>
</reference>
<keyword evidence="3" id="KW-1185">Reference proteome</keyword>
<organism evidence="2 3">
    <name type="scientific">Haemaphysalis longicornis</name>
    <name type="common">Bush tick</name>
    <dbReference type="NCBI Taxonomy" id="44386"/>
    <lineage>
        <taxon>Eukaryota</taxon>
        <taxon>Metazoa</taxon>
        <taxon>Ecdysozoa</taxon>
        <taxon>Arthropoda</taxon>
        <taxon>Chelicerata</taxon>
        <taxon>Arachnida</taxon>
        <taxon>Acari</taxon>
        <taxon>Parasitiformes</taxon>
        <taxon>Ixodida</taxon>
        <taxon>Ixodoidea</taxon>
        <taxon>Ixodidae</taxon>
        <taxon>Haemaphysalinae</taxon>
        <taxon>Haemaphysalis</taxon>
    </lineage>
</organism>
<name>A0A9J6G187_HAELO</name>
<dbReference type="AlphaFoldDB" id="A0A9J6G187"/>
<dbReference type="VEuPathDB" id="VectorBase:HLOH_044785"/>
<proteinExistence type="predicted"/>
<protein>
    <submittedName>
        <fullName evidence="2">Uncharacterized protein</fullName>
    </submittedName>
</protein>
<feature type="region of interest" description="Disordered" evidence="1">
    <location>
        <begin position="90"/>
        <end position="112"/>
    </location>
</feature>
<evidence type="ECO:0000313" key="3">
    <source>
        <dbReference type="Proteomes" id="UP000821853"/>
    </source>
</evidence>
<gene>
    <name evidence="2" type="ORF">HPB48_012432</name>
</gene>
<evidence type="ECO:0000313" key="2">
    <source>
        <dbReference type="EMBL" id="KAH9368787.1"/>
    </source>
</evidence>
<evidence type="ECO:0000256" key="1">
    <source>
        <dbReference type="SAM" id="MobiDB-lite"/>
    </source>
</evidence>
<dbReference type="EMBL" id="JABSTR010000004">
    <property type="protein sequence ID" value="KAH9368787.1"/>
    <property type="molecule type" value="Genomic_DNA"/>
</dbReference>
<comment type="caution">
    <text evidence="2">The sequence shown here is derived from an EMBL/GenBank/DDBJ whole genome shotgun (WGS) entry which is preliminary data.</text>
</comment>
<feature type="compositionally biased region" description="Low complexity" evidence="1">
    <location>
        <begin position="90"/>
        <end position="99"/>
    </location>
</feature>
<dbReference type="Proteomes" id="UP000821853">
    <property type="component" value="Chromosome 2"/>
</dbReference>
<accession>A0A9J6G187</accession>
<sequence>MRRVRSARRERSDVAIRRLGAAAAIVHRRRRRRKTPEKQSRPATYFFFLTSWSAHLPLCSPNRTGSGGLRPPRPMAAAWRSVPLGVPAPSLDSPASAAAGQWSERAGGPAHL</sequence>